<protein>
    <submittedName>
        <fullName evidence="4">Sugar transferase</fullName>
    </submittedName>
</protein>
<keyword evidence="2" id="KW-0812">Transmembrane</keyword>
<gene>
    <name evidence="4" type="ORF">JKA74_15780</name>
</gene>
<reference evidence="4" key="1">
    <citation type="submission" date="2021-01" db="EMBL/GenBank/DDBJ databases">
        <title>Marivirga aurantiaca sp. nov., isolated from intertidal surface sediments.</title>
        <authorList>
            <person name="Zhang M."/>
        </authorList>
    </citation>
    <scope>NUCLEOTIDE SEQUENCE</scope>
    <source>
        <strain evidence="4">S37H4</strain>
    </source>
</reference>
<sequence length="374" mass="42675">MESVNYLINSDFEDVLVKRPAAFNKTLFSVSGEYYDPGLLHDFNTVQRFTPSSLVRRLKGLKSSEAPDAIIYFTNYLDEVFFEHLSLIGHTIRTLDLIIPIIIVSDKVDAENKKKVLKHGADDCFPKEFNSERLNYWIDFLKLFKKLAKEDVEEHEENIPSKVSTTKRAFDILVSGILLICLCPLMLIIALIIKLESRGPVFYVSKRAGVGYKVFDFLKFRSMSAGADQELNNLSHLNQYNGKGENKEENGESPVFFKIKNDPRITRFGKFLRDSSLDELPQLINVLRGDMSIVGNRPLPLYEAQQLTKDQCAMRFMAAAGITGLWQVTKRGKTEMSESERIALDISYAKENSFMTDMKLLLKTFPALLQEEKV</sequence>
<dbReference type="PANTHER" id="PTHR30576:SF0">
    <property type="entry name" value="UNDECAPRENYL-PHOSPHATE N-ACETYLGALACTOSAMINYL 1-PHOSPHATE TRANSFERASE-RELATED"/>
    <property type="match status" value="1"/>
</dbReference>
<dbReference type="SUPFAM" id="SSF52172">
    <property type="entry name" value="CheY-like"/>
    <property type="match status" value="1"/>
</dbReference>
<dbReference type="Proteomes" id="UP000611723">
    <property type="component" value="Unassembled WGS sequence"/>
</dbReference>
<keyword evidence="2" id="KW-0472">Membrane</keyword>
<evidence type="ECO:0000256" key="1">
    <source>
        <dbReference type="ARBA" id="ARBA00006464"/>
    </source>
</evidence>
<dbReference type="RefSeq" id="WP_201432187.1">
    <property type="nucleotide sequence ID" value="NZ_JAEQBW010000008.1"/>
</dbReference>
<proteinExistence type="inferred from homology"/>
<evidence type="ECO:0000313" key="5">
    <source>
        <dbReference type="Proteomes" id="UP000611723"/>
    </source>
</evidence>
<dbReference type="GO" id="GO:0016780">
    <property type="term" value="F:phosphotransferase activity, for other substituted phosphate groups"/>
    <property type="evidence" value="ECO:0007669"/>
    <property type="project" value="TreeGrafter"/>
</dbReference>
<feature type="transmembrane region" description="Helical" evidence="2">
    <location>
        <begin position="172"/>
        <end position="193"/>
    </location>
</feature>
<dbReference type="PANTHER" id="PTHR30576">
    <property type="entry name" value="COLANIC BIOSYNTHESIS UDP-GLUCOSE LIPID CARRIER TRANSFERASE"/>
    <property type="match status" value="1"/>
</dbReference>
<dbReference type="InterPro" id="IPR011006">
    <property type="entry name" value="CheY-like_superfamily"/>
</dbReference>
<evidence type="ECO:0000259" key="3">
    <source>
        <dbReference type="Pfam" id="PF02397"/>
    </source>
</evidence>
<keyword evidence="4" id="KW-0808">Transferase</keyword>
<comment type="caution">
    <text evidence="4">The sequence shown here is derived from an EMBL/GenBank/DDBJ whole genome shotgun (WGS) entry which is preliminary data.</text>
</comment>
<dbReference type="Pfam" id="PF02397">
    <property type="entry name" value="Bac_transf"/>
    <property type="match status" value="1"/>
</dbReference>
<evidence type="ECO:0000313" key="4">
    <source>
        <dbReference type="EMBL" id="MBK6266505.1"/>
    </source>
</evidence>
<dbReference type="EMBL" id="JAEQBW010000008">
    <property type="protein sequence ID" value="MBK6266505.1"/>
    <property type="molecule type" value="Genomic_DNA"/>
</dbReference>
<dbReference type="AlphaFoldDB" id="A0A934X163"/>
<dbReference type="Gene3D" id="3.40.50.2300">
    <property type="match status" value="1"/>
</dbReference>
<feature type="domain" description="Bacterial sugar transferase" evidence="3">
    <location>
        <begin position="167"/>
        <end position="369"/>
    </location>
</feature>
<evidence type="ECO:0000256" key="2">
    <source>
        <dbReference type="SAM" id="Phobius"/>
    </source>
</evidence>
<name>A0A934X163_9BACT</name>
<keyword evidence="2" id="KW-1133">Transmembrane helix</keyword>
<keyword evidence="5" id="KW-1185">Reference proteome</keyword>
<comment type="similarity">
    <text evidence="1">Belongs to the bacterial sugar transferase family.</text>
</comment>
<accession>A0A934X163</accession>
<dbReference type="InterPro" id="IPR003362">
    <property type="entry name" value="Bact_transf"/>
</dbReference>
<organism evidence="4 5">
    <name type="scientific">Marivirga aurantiaca</name>
    <dbReference type="NCBI Taxonomy" id="2802615"/>
    <lineage>
        <taxon>Bacteria</taxon>
        <taxon>Pseudomonadati</taxon>
        <taxon>Bacteroidota</taxon>
        <taxon>Cytophagia</taxon>
        <taxon>Cytophagales</taxon>
        <taxon>Marivirgaceae</taxon>
        <taxon>Marivirga</taxon>
    </lineage>
</organism>